<dbReference type="InterPro" id="IPR001254">
    <property type="entry name" value="Trypsin_dom"/>
</dbReference>
<dbReference type="PRINTS" id="PR00722">
    <property type="entry name" value="CHYMOTRYPSIN"/>
</dbReference>
<dbReference type="SMART" id="SM00020">
    <property type="entry name" value="Tryp_SPc"/>
    <property type="match status" value="1"/>
</dbReference>
<gene>
    <name evidence="8" type="ORF">BN869_000008581_1</name>
    <name evidence="9" type="ORF">IM811_015567</name>
</gene>
<evidence type="ECO:0000259" key="7">
    <source>
        <dbReference type="PROSITE" id="PS50240"/>
    </source>
</evidence>
<dbReference type="GO" id="GO:0006508">
    <property type="term" value="P:proteolysis"/>
    <property type="evidence" value="ECO:0007669"/>
    <property type="project" value="UniProtKB-KW"/>
</dbReference>
<keyword evidence="5" id="KW-0378">Hydrolase</keyword>
<dbReference type="InterPro" id="IPR033116">
    <property type="entry name" value="TRYPSIN_SER"/>
</dbReference>
<evidence type="ECO:0000256" key="3">
    <source>
        <dbReference type="ARBA" id="ARBA00022525"/>
    </source>
</evidence>
<dbReference type="CDD" id="cd00190">
    <property type="entry name" value="Tryp_SPc"/>
    <property type="match status" value="1"/>
</dbReference>
<keyword evidence="5" id="KW-0645">Protease</keyword>
<dbReference type="PROSITE" id="PS00135">
    <property type="entry name" value="TRYPSIN_SER"/>
    <property type="match status" value="1"/>
</dbReference>
<keyword evidence="5" id="KW-0720">Serine protease</keyword>
<dbReference type="Pfam" id="PF00089">
    <property type="entry name" value="Trypsin"/>
    <property type="match status" value="1"/>
</dbReference>
<accession>A0A0B7K580</accession>
<dbReference type="EMBL" id="JADCTT010000007">
    <property type="protein sequence ID" value="KAF9749540.1"/>
    <property type="molecule type" value="Genomic_DNA"/>
</dbReference>
<dbReference type="InterPro" id="IPR018114">
    <property type="entry name" value="TRYPSIN_HIS"/>
</dbReference>
<feature type="domain" description="Peptidase S1" evidence="7">
    <location>
        <begin position="33"/>
        <end position="261"/>
    </location>
</feature>
<sequence length="261" mass="26279">MVNARSVVASLLVPAVSMAAALPLEEGTVGISIVGGTTATIGEFPYIVSLTDGSTFCGGVLINANTVLTAGHCAGMRQSSLRVRAGSANRSSGGTQVGVSSITIHPSYSEGSNGVPYNDIAVYRLSTSIPESSTIKYATLPTQGSDPATGSSVTVAGWGLTSENGSGVVSALRKVTVSVISRATCRSQYGTSLITDAMWCASVPGGGKDACGGDSGGPIIDASTGVLQGVVSWGNGCARAEYAGVYTRVGNFIDWINANKA</sequence>
<feature type="signal peptide" evidence="6">
    <location>
        <begin position="1"/>
        <end position="19"/>
    </location>
</feature>
<dbReference type="PANTHER" id="PTHR24276:SF98">
    <property type="entry name" value="FI18310P1-RELATED"/>
    <property type="match status" value="1"/>
</dbReference>
<dbReference type="Proteomes" id="UP000616885">
    <property type="component" value="Unassembled WGS sequence"/>
</dbReference>
<evidence type="ECO:0000313" key="9">
    <source>
        <dbReference type="EMBL" id="KAF9749540.1"/>
    </source>
</evidence>
<protein>
    <recommendedName>
        <fullName evidence="7">Peptidase S1 domain-containing protein</fullName>
    </recommendedName>
</protein>
<proteinExistence type="inferred from homology"/>
<dbReference type="FunFam" id="2.40.10.10:FF:000047">
    <property type="entry name" value="Trypsin eta"/>
    <property type="match status" value="1"/>
</dbReference>
<dbReference type="InterPro" id="IPR050430">
    <property type="entry name" value="Peptidase_S1"/>
</dbReference>
<keyword evidence="6" id="KW-0732">Signal</keyword>
<feature type="chain" id="PRO_5044541134" description="Peptidase S1 domain-containing protein" evidence="6">
    <location>
        <begin position="20"/>
        <end position="261"/>
    </location>
</feature>
<dbReference type="PROSITE" id="PS50240">
    <property type="entry name" value="TRYPSIN_DOM"/>
    <property type="match status" value="1"/>
</dbReference>
<organism evidence="8">
    <name type="scientific">Bionectria ochroleuca</name>
    <name type="common">Gliocladium roseum</name>
    <dbReference type="NCBI Taxonomy" id="29856"/>
    <lineage>
        <taxon>Eukaryota</taxon>
        <taxon>Fungi</taxon>
        <taxon>Dikarya</taxon>
        <taxon>Ascomycota</taxon>
        <taxon>Pezizomycotina</taxon>
        <taxon>Sordariomycetes</taxon>
        <taxon>Hypocreomycetidae</taxon>
        <taxon>Hypocreales</taxon>
        <taxon>Bionectriaceae</taxon>
        <taxon>Clonostachys</taxon>
    </lineage>
</organism>
<reference evidence="8" key="1">
    <citation type="submission" date="2015-01" db="EMBL/GenBank/DDBJ databases">
        <authorList>
            <person name="Durling Mikael"/>
        </authorList>
    </citation>
    <scope>NUCLEOTIDE SEQUENCE</scope>
</reference>
<evidence type="ECO:0000256" key="6">
    <source>
        <dbReference type="SAM" id="SignalP"/>
    </source>
</evidence>
<dbReference type="PANTHER" id="PTHR24276">
    <property type="entry name" value="POLYSERASE-RELATED"/>
    <property type="match status" value="1"/>
</dbReference>
<comment type="similarity">
    <text evidence="2">Belongs to the peptidase S1 family.</text>
</comment>
<dbReference type="PROSITE" id="PS00134">
    <property type="entry name" value="TRYPSIN_HIS"/>
    <property type="match status" value="1"/>
</dbReference>
<dbReference type="Gene3D" id="2.40.10.10">
    <property type="entry name" value="Trypsin-like serine proteases"/>
    <property type="match status" value="2"/>
</dbReference>
<dbReference type="SUPFAM" id="SSF50494">
    <property type="entry name" value="Trypsin-like serine proteases"/>
    <property type="match status" value="1"/>
</dbReference>
<reference evidence="9" key="2">
    <citation type="submission" date="2020-10" db="EMBL/GenBank/DDBJ databases">
        <title>High-Quality Genome Resource of Clonostachys rosea strain S41 by Oxford Nanopore Long-Read Sequencing.</title>
        <authorList>
            <person name="Wang H."/>
        </authorList>
    </citation>
    <scope>NUCLEOTIDE SEQUENCE</scope>
    <source>
        <strain evidence="9">S41</strain>
    </source>
</reference>
<evidence type="ECO:0000256" key="1">
    <source>
        <dbReference type="ARBA" id="ARBA00004613"/>
    </source>
</evidence>
<dbReference type="InterPro" id="IPR043504">
    <property type="entry name" value="Peptidase_S1_PA_chymotrypsin"/>
</dbReference>
<dbReference type="InterPro" id="IPR001314">
    <property type="entry name" value="Peptidase_S1A"/>
</dbReference>
<evidence type="ECO:0000313" key="8">
    <source>
        <dbReference type="EMBL" id="CEO52523.1"/>
    </source>
</evidence>
<evidence type="ECO:0000256" key="4">
    <source>
        <dbReference type="ARBA" id="ARBA00023157"/>
    </source>
</evidence>
<dbReference type="GO" id="GO:0005576">
    <property type="term" value="C:extracellular region"/>
    <property type="evidence" value="ECO:0007669"/>
    <property type="project" value="UniProtKB-SubCell"/>
</dbReference>
<evidence type="ECO:0000256" key="2">
    <source>
        <dbReference type="ARBA" id="ARBA00007664"/>
    </source>
</evidence>
<keyword evidence="3" id="KW-0964">Secreted</keyword>
<dbReference type="GO" id="GO:0051604">
    <property type="term" value="P:protein maturation"/>
    <property type="evidence" value="ECO:0007669"/>
    <property type="project" value="UniProtKB-ARBA"/>
</dbReference>
<dbReference type="GO" id="GO:0004252">
    <property type="term" value="F:serine-type endopeptidase activity"/>
    <property type="evidence" value="ECO:0007669"/>
    <property type="project" value="InterPro"/>
</dbReference>
<dbReference type="AlphaFoldDB" id="A0A0B7K580"/>
<comment type="subcellular location">
    <subcellularLocation>
        <location evidence="1">Secreted</location>
    </subcellularLocation>
</comment>
<name>A0A0B7K580_BIOOC</name>
<keyword evidence="4" id="KW-1015">Disulfide bond</keyword>
<dbReference type="EMBL" id="CDPU01000029">
    <property type="protein sequence ID" value="CEO52523.1"/>
    <property type="molecule type" value="Genomic_DNA"/>
</dbReference>
<evidence type="ECO:0000256" key="5">
    <source>
        <dbReference type="RuleBase" id="RU363034"/>
    </source>
</evidence>
<dbReference type="InterPro" id="IPR009003">
    <property type="entry name" value="Peptidase_S1_PA"/>
</dbReference>